<evidence type="ECO:0000313" key="2">
    <source>
        <dbReference type="EMBL" id="KAB8072596.1"/>
    </source>
</evidence>
<feature type="domain" description="DUF7791" evidence="1">
    <location>
        <begin position="202"/>
        <end position="274"/>
    </location>
</feature>
<evidence type="ECO:0000259" key="1">
    <source>
        <dbReference type="Pfam" id="PF25053"/>
    </source>
</evidence>
<dbReference type="PANTHER" id="PTHR10039:SF5">
    <property type="entry name" value="NACHT DOMAIN-CONTAINING PROTEIN"/>
    <property type="match status" value="1"/>
</dbReference>
<dbReference type="OrthoDB" id="443402at2759"/>
<dbReference type="InterPro" id="IPR056693">
    <property type="entry name" value="DUF7791"/>
</dbReference>
<dbReference type="EMBL" id="ML732243">
    <property type="protein sequence ID" value="KAB8072596.1"/>
    <property type="molecule type" value="Genomic_DNA"/>
</dbReference>
<proteinExistence type="predicted"/>
<dbReference type="Proteomes" id="UP000326565">
    <property type="component" value="Unassembled WGS sequence"/>
</dbReference>
<dbReference type="AlphaFoldDB" id="A0A5N5WVM9"/>
<keyword evidence="3" id="KW-1185">Reference proteome</keyword>
<name>A0A5N5WVM9_9EURO</name>
<evidence type="ECO:0000313" key="3">
    <source>
        <dbReference type="Proteomes" id="UP000326565"/>
    </source>
</evidence>
<dbReference type="PANTHER" id="PTHR10039">
    <property type="entry name" value="AMELOGENIN"/>
    <property type="match status" value="1"/>
</dbReference>
<organism evidence="2 3">
    <name type="scientific">Aspergillus leporis</name>
    <dbReference type="NCBI Taxonomy" id="41062"/>
    <lineage>
        <taxon>Eukaryota</taxon>
        <taxon>Fungi</taxon>
        <taxon>Dikarya</taxon>
        <taxon>Ascomycota</taxon>
        <taxon>Pezizomycotina</taxon>
        <taxon>Eurotiomycetes</taxon>
        <taxon>Eurotiomycetidae</taxon>
        <taxon>Eurotiales</taxon>
        <taxon>Aspergillaceae</taxon>
        <taxon>Aspergillus</taxon>
        <taxon>Aspergillus subgen. Circumdati</taxon>
    </lineage>
</organism>
<gene>
    <name evidence="2" type="ORF">BDV29DRAFT_158373</name>
</gene>
<reference evidence="2 3" key="1">
    <citation type="submission" date="2019-04" db="EMBL/GenBank/DDBJ databases">
        <title>Friends and foes A comparative genomics study of 23 Aspergillus species from section Flavi.</title>
        <authorList>
            <consortium name="DOE Joint Genome Institute"/>
            <person name="Kjaerbolling I."/>
            <person name="Vesth T."/>
            <person name="Frisvad J.C."/>
            <person name="Nybo J.L."/>
            <person name="Theobald S."/>
            <person name="Kildgaard S."/>
            <person name="Isbrandt T."/>
            <person name="Kuo A."/>
            <person name="Sato A."/>
            <person name="Lyhne E.K."/>
            <person name="Kogle M.E."/>
            <person name="Wiebenga A."/>
            <person name="Kun R.S."/>
            <person name="Lubbers R.J."/>
            <person name="Makela M.R."/>
            <person name="Barry K."/>
            <person name="Chovatia M."/>
            <person name="Clum A."/>
            <person name="Daum C."/>
            <person name="Haridas S."/>
            <person name="He G."/>
            <person name="LaButti K."/>
            <person name="Lipzen A."/>
            <person name="Mondo S."/>
            <person name="Riley R."/>
            <person name="Salamov A."/>
            <person name="Simmons B.A."/>
            <person name="Magnuson J.K."/>
            <person name="Henrissat B."/>
            <person name="Mortensen U.H."/>
            <person name="Larsen T.O."/>
            <person name="Devries R.P."/>
            <person name="Grigoriev I.V."/>
            <person name="Machida M."/>
            <person name="Baker S.E."/>
            <person name="Andersen M.R."/>
        </authorList>
    </citation>
    <scope>NUCLEOTIDE SEQUENCE [LARGE SCALE GENOMIC DNA]</scope>
    <source>
        <strain evidence="2 3">CBS 151.66</strain>
    </source>
</reference>
<sequence>MSWVWMKFPNEGMITSSVACRRGQLKALLGRVDLPSRYGFFIDSIDEYGGDYSELCKILTDLSRSPNAKLCVASRPWSIFVDVFGKDPTRKSAWKIKHGTDIKQFTKSELMSHRGWMHGAFRPEDKQSIIDSVTAKPQGVFLWVFPRDEVPSRRADQWRHNSRAAQQYFTQLVEGIDRDNGSFSEHSMQREAATTFPHLHHDKCRRRINAKCGDLLGVKGSSVQFLHQTARDFLLTSEMSDYLSEKAKPGFPASLSVLRAFVAIQKHISHPESDLQNFMPLGLLQDALQYASDALEDSLVPTTDLLDDLESLFRPPLEGNKILPGLQLISQSDAIGPHANFYNESPDFLFRRKLLRAGASQYVCRKLKESPHYFDDLNESPLGVVFNLPELAPGQVQMVSDLLASGQNPENRPVADFIRRTYDGQQATERFHAAVGRGLFSCYVVTVGR</sequence>
<dbReference type="Pfam" id="PF25053">
    <property type="entry name" value="DUF7791"/>
    <property type="match status" value="1"/>
</dbReference>
<protein>
    <recommendedName>
        <fullName evidence="1">DUF7791 domain-containing protein</fullName>
    </recommendedName>
</protein>
<accession>A0A5N5WVM9</accession>